<dbReference type="Proteomes" id="UP001247620">
    <property type="component" value="Unassembled WGS sequence"/>
</dbReference>
<sequence>MNLFRNKKEKERRVWPVAIKINNGITAWQARTAEWLNVRTVKFSRRQQLGFLIAVCLLLGGGSLYLLCKAIL</sequence>
<keyword evidence="1" id="KW-1133">Transmembrane helix</keyword>
<keyword evidence="3" id="KW-1185">Reference proteome</keyword>
<evidence type="ECO:0000313" key="3">
    <source>
        <dbReference type="Proteomes" id="UP001247620"/>
    </source>
</evidence>
<proteinExistence type="predicted"/>
<reference evidence="2 3" key="1">
    <citation type="submission" date="2023-07" db="EMBL/GenBank/DDBJ databases">
        <title>Sorghum-associated microbial communities from plants grown in Nebraska, USA.</title>
        <authorList>
            <person name="Schachtman D."/>
        </authorList>
    </citation>
    <scope>NUCLEOTIDE SEQUENCE [LARGE SCALE GENOMIC DNA]</scope>
    <source>
        <strain evidence="2 3">3262</strain>
    </source>
</reference>
<protein>
    <submittedName>
        <fullName evidence="2">Uncharacterized protein</fullName>
    </submittedName>
</protein>
<comment type="caution">
    <text evidence="2">The sequence shown here is derived from an EMBL/GenBank/DDBJ whole genome shotgun (WGS) entry which is preliminary data.</text>
</comment>
<name>A0ABU1T819_9SPHI</name>
<dbReference type="EMBL" id="JAVDUU010000001">
    <property type="protein sequence ID" value="MDR6941381.1"/>
    <property type="molecule type" value="Genomic_DNA"/>
</dbReference>
<evidence type="ECO:0000313" key="2">
    <source>
        <dbReference type="EMBL" id="MDR6941381.1"/>
    </source>
</evidence>
<feature type="transmembrane region" description="Helical" evidence="1">
    <location>
        <begin position="49"/>
        <end position="67"/>
    </location>
</feature>
<gene>
    <name evidence="2" type="ORF">J2W55_001209</name>
</gene>
<accession>A0ABU1T819</accession>
<keyword evidence="1" id="KW-0812">Transmembrane</keyword>
<evidence type="ECO:0000256" key="1">
    <source>
        <dbReference type="SAM" id="Phobius"/>
    </source>
</evidence>
<organism evidence="2 3">
    <name type="scientific">Mucilaginibacter pocheonensis</name>
    <dbReference type="NCBI Taxonomy" id="398050"/>
    <lineage>
        <taxon>Bacteria</taxon>
        <taxon>Pseudomonadati</taxon>
        <taxon>Bacteroidota</taxon>
        <taxon>Sphingobacteriia</taxon>
        <taxon>Sphingobacteriales</taxon>
        <taxon>Sphingobacteriaceae</taxon>
        <taxon>Mucilaginibacter</taxon>
    </lineage>
</organism>
<keyword evidence="1" id="KW-0472">Membrane</keyword>
<dbReference type="RefSeq" id="WP_310093067.1">
    <property type="nucleotide sequence ID" value="NZ_JAVDUU010000001.1"/>
</dbReference>